<organism evidence="2">
    <name type="scientific">Poeciliopsis prolifica</name>
    <name type="common">blackstripe livebearer</name>
    <dbReference type="NCBI Taxonomy" id="188132"/>
    <lineage>
        <taxon>Eukaryota</taxon>
        <taxon>Metazoa</taxon>
        <taxon>Chordata</taxon>
        <taxon>Craniata</taxon>
        <taxon>Vertebrata</taxon>
        <taxon>Euteleostomi</taxon>
        <taxon>Actinopterygii</taxon>
        <taxon>Neopterygii</taxon>
        <taxon>Teleostei</taxon>
        <taxon>Neoteleostei</taxon>
        <taxon>Acanthomorphata</taxon>
        <taxon>Ovalentaria</taxon>
        <taxon>Atherinomorphae</taxon>
        <taxon>Cyprinodontiformes</taxon>
        <taxon>Poeciliidae</taxon>
        <taxon>Poeciliinae</taxon>
        <taxon>Poeciliopsis</taxon>
    </lineage>
</organism>
<name>A0A0S7EWR0_9TELE</name>
<feature type="non-terminal residue" evidence="2">
    <location>
        <position position="1"/>
    </location>
</feature>
<dbReference type="AlphaFoldDB" id="A0A0S7EWR0"/>
<evidence type="ECO:0000313" key="2">
    <source>
        <dbReference type="EMBL" id="JAO06787.1"/>
    </source>
</evidence>
<dbReference type="EMBL" id="GBYX01474883">
    <property type="protein sequence ID" value="JAO06787.1"/>
    <property type="molecule type" value="Transcribed_RNA"/>
</dbReference>
<feature type="region of interest" description="Disordered" evidence="1">
    <location>
        <begin position="75"/>
        <end position="94"/>
    </location>
</feature>
<feature type="non-terminal residue" evidence="2">
    <location>
        <position position="124"/>
    </location>
</feature>
<proteinExistence type="predicted"/>
<gene>
    <name evidence="2" type="primary">PPUP7524</name>
</gene>
<accession>A0A0S7EWR0</accession>
<evidence type="ECO:0000256" key="1">
    <source>
        <dbReference type="SAM" id="MobiDB-lite"/>
    </source>
</evidence>
<reference evidence="2" key="1">
    <citation type="submission" date="2014-12" db="EMBL/GenBank/DDBJ databases">
        <title>Parallel Evolution in Life History Adaptation Evident in the Tissue-Specific Poeciliopsis prolifica transcriptome.</title>
        <authorList>
            <person name="Jue N.K."/>
            <person name="Foley R.J."/>
            <person name="Obergfell C."/>
            <person name="Reznick D.N."/>
            <person name="O'Neill R.J."/>
            <person name="O'Neill M.J."/>
        </authorList>
    </citation>
    <scope>NUCLEOTIDE SEQUENCE</scope>
</reference>
<feature type="compositionally biased region" description="Basic and acidic residues" evidence="1">
    <location>
        <begin position="85"/>
        <end position="94"/>
    </location>
</feature>
<protein>
    <submittedName>
        <fullName evidence="2">PPUP7524</fullName>
    </submittedName>
</protein>
<sequence length="124" mass="13911">LTLCFISQVHNLTGSRRTGKLNTFERLFGFRSGVPLTSGARMLPYFTSVLLVTSISSVWAQGFSEDRKTYKKSRARPVAASIHDGQGEKFDENQKKASDSCYRTTSISFIYVVGLRNTSDLTFR</sequence>